<reference evidence="6" key="1">
    <citation type="journal article" date="2023" name="Mol. Biol. Evol.">
        <title>Third-Generation Sequencing Reveals the Adaptive Role of the Epigenome in Three Deep-Sea Polychaetes.</title>
        <authorList>
            <person name="Perez M."/>
            <person name="Aroh O."/>
            <person name="Sun Y."/>
            <person name="Lan Y."/>
            <person name="Juniper S.K."/>
            <person name="Young C.R."/>
            <person name="Angers B."/>
            <person name="Qian P.Y."/>
        </authorList>
    </citation>
    <scope>NUCLEOTIDE SEQUENCE</scope>
    <source>
        <strain evidence="6">R07B-5</strain>
    </source>
</reference>
<dbReference type="InterPro" id="IPR057460">
    <property type="entry name" value="CAF17_C"/>
</dbReference>
<evidence type="ECO:0000256" key="2">
    <source>
        <dbReference type="ARBA" id="ARBA00022946"/>
    </source>
</evidence>
<evidence type="ECO:0000313" key="7">
    <source>
        <dbReference type="Proteomes" id="UP001209878"/>
    </source>
</evidence>
<evidence type="ECO:0000256" key="3">
    <source>
        <dbReference type="ARBA" id="ARBA00023128"/>
    </source>
</evidence>
<keyword evidence="2" id="KW-0809">Transit peptide</keyword>
<proteinExistence type="predicted"/>
<protein>
    <recommendedName>
        <fullName evidence="8">Transferase CAF17, mitochondrial</fullName>
    </recommendedName>
</protein>
<name>A0AAD9KL90_RIDPI</name>
<accession>A0AAD9KL90</accession>
<dbReference type="PANTHER" id="PTHR22602">
    <property type="entry name" value="TRANSFERASE CAF17, MITOCHONDRIAL-RELATED"/>
    <property type="match status" value="1"/>
</dbReference>
<evidence type="ECO:0000259" key="5">
    <source>
        <dbReference type="Pfam" id="PF25455"/>
    </source>
</evidence>
<dbReference type="Pfam" id="PF25455">
    <property type="entry name" value="Beta-barrel_CAF17_C"/>
    <property type="match status" value="1"/>
</dbReference>
<organism evidence="6 7">
    <name type="scientific">Ridgeia piscesae</name>
    <name type="common">Tubeworm</name>
    <dbReference type="NCBI Taxonomy" id="27915"/>
    <lineage>
        <taxon>Eukaryota</taxon>
        <taxon>Metazoa</taxon>
        <taxon>Spiralia</taxon>
        <taxon>Lophotrochozoa</taxon>
        <taxon>Annelida</taxon>
        <taxon>Polychaeta</taxon>
        <taxon>Sedentaria</taxon>
        <taxon>Canalipalpata</taxon>
        <taxon>Sabellida</taxon>
        <taxon>Siboglinidae</taxon>
        <taxon>Ridgeia</taxon>
    </lineage>
</organism>
<gene>
    <name evidence="6" type="ORF">NP493_889g01022</name>
</gene>
<evidence type="ECO:0000259" key="4">
    <source>
        <dbReference type="Pfam" id="PF01571"/>
    </source>
</evidence>
<evidence type="ECO:0000313" key="6">
    <source>
        <dbReference type="EMBL" id="KAK2173252.1"/>
    </source>
</evidence>
<dbReference type="AlphaFoldDB" id="A0AAD9KL90"/>
<feature type="domain" description="CAF17 C-terminal" evidence="5">
    <location>
        <begin position="256"/>
        <end position="335"/>
    </location>
</feature>
<keyword evidence="3" id="KW-0496">Mitochondrion</keyword>
<dbReference type="SUPFAM" id="SSF103025">
    <property type="entry name" value="Folate-binding domain"/>
    <property type="match status" value="1"/>
</dbReference>
<dbReference type="PANTHER" id="PTHR22602:SF0">
    <property type="entry name" value="TRANSFERASE CAF17, MITOCHONDRIAL-RELATED"/>
    <property type="match status" value="1"/>
</dbReference>
<comment type="subcellular location">
    <subcellularLocation>
        <location evidence="1">Mitochondrion</location>
    </subcellularLocation>
</comment>
<evidence type="ECO:0000256" key="1">
    <source>
        <dbReference type="ARBA" id="ARBA00004173"/>
    </source>
</evidence>
<comment type="caution">
    <text evidence="6">The sequence shown here is derived from an EMBL/GenBank/DDBJ whole genome shotgun (WGS) entry which is preliminary data.</text>
</comment>
<dbReference type="Pfam" id="PF01571">
    <property type="entry name" value="GCV_T"/>
    <property type="match status" value="1"/>
</dbReference>
<feature type="domain" description="GCVT N-terminal" evidence="4">
    <location>
        <begin position="31"/>
        <end position="135"/>
    </location>
</feature>
<dbReference type="NCBIfam" id="TIGR03317">
    <property type="entry name" value="ygfZ_signature"/>
    <property type="match status" value="1"/>
</dbReference>
<dbReference type="InterPro" id="IPR006222">
    <property type="entry name" value="GCVT_N"/>
</dbReference>
<dbReference type="GO" id="GO:0005759">
    <property type="term" value="C:mitochondrial matrix"/>
    <property type="evidence" value="ECO:0007669"/>
    <property type="project" value="TreeGrafter"/>
</dbReference>
<dbReference type="EMBL" id="JAODUO010000889">
    <property type="protein sequence ID" value="KAK2173252.1"/>
    <property type="molecule type" value="Genomic_DNA"/>
</dbReference>
<dbReference type="Gene3D" id="3.30.1360.120">
    <property type="entry name" value="Probable tRNA modification gtpase trme, domain 1"/>
    <property type="match status" value="1"/>
</dbReference>
<sequence>MLLLWEEKVVGQQRRGVADDTSIQKLHESLSHRGLVRMSGDDSSMFLQGLVTNDMRQFDPNRGHSIMYTLLLNSSGRVLYDLIVYHISKHGETPYFLIECEKAVVPELVSLLKKYKIRKKVDLVDVSDEFQVVAVFPEDYTDALRVCNTSLTSEGRPTVLSCNRDPRLPSFGCRIVLPTDAEGSSAIVNSKEVSGGKTYHERRYMLGLPEGTLDLPPGHCTPLESNAVFLNGVSFTKGCYLGQELTARTHYTGIIRKRLIPVTFTSEEYLAKPGDTIVTADGKNCGRFRNAVGKHGIALLRVADVVEHQGAFLVKNEDGNTVGEVTAHIPQWWPQQDDSDDVIKDVLRSSSDKNLWSTLKSGVQ</sequence>
<dbReference type="Proteomes" id="UP001209878">
    <property type="component" value="Unassembled WGS sequence"/>
</dbReference>
<dbReference type="InterPro" id="IPR017703">
    <property type="entry name" value="YgfZ/GCV_T_CS"/>
</dbReference>
<dbReference type="InterPro" id="IPR027266">
    <property type="entry name" value="TrmE/GcvT-like"/>
</dbReference>
<dbReference type="GO" id="GO:0016226">
    <property type="term" value="P:iron-sulfur cluster assembly"/>
    <property type="evidence" value="ECO:0007669"/>
    <property type="project" value="TreeGrafter"/>
</dbReference>
<keyword evidence="7" id="KW-1185">Reference proteome</keyword>
<evidence type="ECO:0008006" key="8">
    <source>
        <dbReference type="Google" id="ProtNLM"/>
    </source>
</evidence>
<dbReference type="InterPro" id="IPR045179">
    <property type="entry name" value="YgfZ/GcvT"/>
</dbReference>